<dbReference type="EMBL" id="JAIQCV010000011">
    <property type="protein sequence ID" value="KAH1046862.1"/>
    <property type="molecule type" value="Genomic_DNA"/>
</dbReference>
<dbReference type="InterPro" id="IPR025558">
    <property type="entry name" value="DUF4283"/>
</dbReference>
<reference evidence="2 3" key="1">
    <citation type="journal article" date="2021" name="Plant Biotechnol. J.">
        <title>Multi-omics assisted identification of the key and species-specific regulatory components of drought-tolerant mechanisms in Gossypium stocksii.</title>
        <authorList>
            <person name="Yu D."/>
            <person name="Ke L."/>
            <person name="Zhang D."/>
            <person name="Wu Y."/>
            <person name="Sun Y."/>
            <person name="Mei J."/>
            <person name="Sun J."/>
            <person name="Sun Y."/>
        </authorList>
    </citation>
    <scope>NUCLEOTIDE SEQUENCE [LARGE SCALE GENOMIC DNA]</scope>
    <source>
        <strain evidence="3">cv. E1</strain>
        <tissue evidence="2">Leaf</tissue>
    </source>
</reference>
<protein>
    <recommendedName>
        <fullName evidence="1">DUF4283 domain-containing protein</fullName>
    </recommendedName>
</protein>
<dbReference type="OrthoDB" id="991972at2759"/>
<evidence type="ECO:0000313" key="2">
    <source>
        <dbReference type="EMBL" id="KAH1046862.1"/>
    </source>
</evidence>
<evidence type="ECO:0000259" key="1">
    <source>
        <dbReference type="Pfam" id="PF14111"/>
    </source>
</evidence>
<dbReference type="AlphaFoldDB" id="A0A9D3ZLZ7"/>
<evidence type="ECO:0000313" key="3">
    <source>
        <dbReference type="Proteomes" id="UP000828251"/>
    </source>
</evidence>
<dbReference type="Pfam" id="PF14111">
    <property type="entry name" value="DUF4283"/>
    <property type="match status" value="1"/>
</dbReference>
<dbReference type="PANTHER" id="PTHR31286">
    <property type="entry name" value="GLYCINE-RICH CELL WALL STRUCTURAL PROTEIN 1.8-LIKE"/>
    <property type="match status" value="1"/>
</dbReference>
<sequence length="177" mass="20683">MERGLADLTLKDDEEEALFIPDVVKAHSLTYSFCLVGCFLTANVVHFPVMRNTLANIWHPLEGVQISNLGGKRFLFKFFNEVDIHRVLTGAPWTFNNHLLIFHRMQENEDPMFIPLFYSDWWVQIHDLPPGVFRESVAVQFGNFISKFSEYDMKQLTNGYKNFLCIRVQIDVRKPLK</sequence>
<keyword evidence="3" id="KW-1185">Reference proteome</keyword>
<feature type="domain" description="DUF4283" evidence="1">
    <location>
        <begin position="33"/>
        <end position="111"/>
    </location>
</feature>
<name>A0A9D3ZLZ7_9ROSI</name>
<dbReference type="PANTHER" id="PTHR31286:SF153">
    <property type="entry name" value="DUF4283 DOMAIN PROTEIN"/>
    <property type="match status" value="1"/>
</dbReference>
<organism evidence="2 3">
    <name type="scientific">Gossypium stocksii</name>
    <dbReference type="NCBI Taxonomy" id="47602"/>
    <lineage>
        <taxon>Eukaryota</taxon>
        <taxon>Viridiplantae</taxon>
        <taxon>Streptophyta</taxon>
        <taxon>Embryophyta</taxon>
        <taxon>Tracheophyta</taxon>
        <taxon>Spermatophyta</taxon>
        <taxon>Magnoliopsida</taxon>
        <taxon>eudicotyledons</taxon>
        <taxon>Gunneridae</taxon>
        <taxon>Pentapetalae</taxon>
        <taxon>rosids</taxon>
        <taxon>malvids</taxon>
        <taxon>Malvales</taxon>
        <taxon>Malvaceae</taxon>
        <taxon>Malvoideae</taxon>
        <taxon>Gossypium</taxon>
    </lineage>
</organism>
<proteinExistence type="predicted"/>
<comment type="caution">
    <text evidence="2">The sequence shown here is derived from an EMBL/GenBank/DDBJ whole genome shotgun (WGS) entry which is preliminary data.</text>
</comment>
<gene>
    <name evidence="2" type="ORF">J1N35_037646</name>
</gene>
<accession>A0A9D3ZLZ7</accession>
<dbReference type="InterPro" id="IPR040256">
    <property type="entry name" value="At4g02000-like"/>
</dbReference>
<dbReference type="Proteomes" id="UP000828251">
    <property type="component" value="Unassembled WGS sequence"/>
</dbReference>